<organism evidence="1 2">
    <name type="scientific">Echinicola strongylocentroti</name>
    <dbReference type="NCBI Taxonomy" id="1795355"/>
    <lineage>
        <taxon>Bacteria</taxon>
        <taxon>Pseudomonadati</taxon>
        <taxon>Bacteroidota</taxon>
        <taxon>Cytophagia</taxon>
        <taxon>Cytophagales</taxon>
        <taxon>Cyclobacteriaceae</taxon>
        <taxon>Echinicola</taxon>
    </lineage>
</organism>
<evidence type="ECO:0000313" key="2">
    <source>
        <dbReference type="Proteomes" id="UP000248688"/>
    </source>
</evidence>
<sequence length="198" mass="22931">MKNILLTILFIGIGISLNAQETSNKKMNFEMDFIWRDINGWFKKTESIDYSSELVKSLETKEGVFMHISKDYQIVAENKGIYMEVYLFNFTNDTIKIPRIDATIGNLETKVEKDKKWETLHTTFGSSCGNSYWTMELAPNQYILFHSNTISHSEGDLEVEMKIQLKTKDLTIESNLIKIKTYKGLYERLGIPIKVSSF</sequence>
<dbReference type="RefSeq" id="WP_112782575.1">
    <property type="nucleotide sequence ID" value="NZ_CP030041.1"/>
</dbReference>
<name>A0A2Z4IE94_9BACT</name>
<dbReference type="EMBL" id="CP030041">
    <property type="protein sequence ID" value="AWW29155.1"/>
    <property type="molecule type" value="Genomic_DNA"/>
</dbReference>
<proteinExistence type="predicted"/>
<protein>
    <submittedName>
        <fullName evidence="1">Uncharacterized protein</fullName>
    </submittedName>
</protein>
<reference evidence="1 2" key="1">
    <citation type="submission" date="2018-06" db="EMBL/GenBank/DDBJ databases">
        <title>Echinicola strongylocentroti sp. nov., isolated from a sea urchin Strongylocentrotus intermedius.</title>
        <authorList>
            <person name="Bae S.S."/>
        </authorList>
    </citation>
    <scope>NUCLEOTIDE SEQUENCE [LARGE SCALE GENOMIC DNA]</scope>
    <source>
        <strain evidence="1 2">MEBiC08714</strain>
    </source>
</reference>
<dbReference type="OrthoDB" id="963324at2"/>
<dbReference type="KEGG" id="est:DN752_02795"/>
<accession>A0A2Z4IE94</accession>
<gene>
    <name evidence="1" type="ORF">DN752_02795</name>
</gene>
<keyword evidence="2" id="KW-1185">Reference proteome</keyword>
<dbReference type="Proteomes" id="UP000248688">
    <property type="component" value="Chromosome"/>
</dbReference>
<dbReference type="AlphaFoldDB" id="A0A2Z4IE94"/>
<evidence type="ECO:0000313" key="1">
    <source>
        <dbReference type="EMBL" id="AWW29155.1"/>
    </source>
</evidence>